<evidence type="ECO:0000313" key="1">
    <source>
        <dbReference type="EMBL" id="GGL51529.1"/>
    </source>
</evidence>
<reference evidence="1" key="2">
    <citation type="submission" date="2020-09" db="EMBL/GenBank/DDBJ databases">
        <authorList>
            <person name="Sun Q."/>
            <person name="Zhou Y."/>
        </authorList>
    </citation>
    <scope>NUCLEOTIDE SEQUENCE</scope>
    <source>
        <strain evidence="1">CGMCC 4.7306</strain>
    </source>
</reference>
<organism evidence="1 2">
    <name type="scientific">Microlunatus endophyticus</name>
    <dbReference type="NCBI Taxonomy" id="1716077"/>
    <lineage>
        <taxon>Bacteria</taxon>
        <taxon>Bacillati</taxon>
        <taxon>Actinomycetota</taxon>
        <taxon>Actinomycetes</taxon>
        <taxon>Propionibacteriales</taxon>
        <taxon>Propionibacteriaceae</taxon>
        <taxon>Microlunatus</taxon>
    </lineage>
</organism>
<dbReference type="AlphaFoldDB" id="A0A917W1N1"/>
<comment type="caution">
    <text evidence="1">The sequence shown here is derived from an EMBL/GenBank/DDBJ whole genome shotgun (WGS) entry which is preliminary data.</text>
</comment>
<gene>
    <name evidence="1" type="ORF">GCM10011575_07320</name>
</gene>
<accession>A0A917W1N1</accession>
<dbReference type="EMBL" id="BMMZ01000001">
    <property type="protein sequence ID" value="GGL51529.1"/>
    <property type="molecule type" value="Genomic_DNA"/>
</dbReference>
<proteinExistence type="predicted"/>
<keyword evidence="2" id="KW-1185">Reference proteome</keyword>
<evidence type="ECO:0000313" key="2">
    <source>
        <dbReference type="Proteomes" id="UP000613840"/>
    </source>
</evidence>
<name>A0A917W1N1_9ACTN</name>
<dbReference type="Proteomes" id="UP000613840">
    <property type="component" value="Unassembled WGS sequence"/>
</dbReference>
<sequence length="103" mass="9896">MDAVSFIAFSMPLRAEVFTGSVKTTMIGIATPTEAPSDGMIESSSIAGGGGVGVGVRVGVGLGESDAPALVDGSGTPEVGPPSVAPPVGAGWEVAVAAFPPAV</sequence>
<reference evidence="1" key="1">
    <citation type="journal article" date="2014" name="Int. J. Syst. Evol. Microbiol.">
        <title>Complete genome sequence of Corynebacterium casei LMG S-19264T (=DSM 44701T), isolated from a smear-ripened cheese.</title>
        <authorList>
            <consortium name="US DOE Joint Genome Institute (JGI-PGF)"/>
            <person name="Walter F."/>
            <person name="Albersmeier A."/>
            <person name="Kalinowski J."/>
            <person name="Ruckert C."/>
        </authorList>
    </citation>
    <scope>NUCLEOTIDE SEQUENCE</scope>
    <source>
        <strain evidence="1">CGMCC 4.7306</strain>
    </source>
</reference>
<protein>
    <submittedName>
        <fullName evidence="1">Uncharacterized protein</fullName>
    </submittedName>
</protein>